<gene>
    <name evidence="1" type="ORF">E9232_000532</name>
</gene>
<dbReference type="InterPro" id="IPR011990">
    <property type="entry name" value="TPR-like_helical_dom_sf"/>
</dbReference>
<dbReference type="Gene3D" id="1.20.58.320">
    <property type="entry name" value="TPR-like"/>
    <property type="match status" value="1"/>
</dbReference>
<organism evidence="1 2">
    <name type="scientific">Inquilinus ginsengisoli</name>
    <dbReference type="NCBI Taxonomy" id="363840"/>
    <lineage>
        <taxon>Bacteria</taxon>
        <taxon>Pseudomonadati</taxon>
        <taxon>Pseudomonadota</taxon>
        <taxon>Alphaproteobacteria</taxon>
        <taxon>Rhodospirillales</taxon>
        <taxon>Rhodospirillaceae</taxon>
        <taxon>Inquilinus</taxon>
    </lineage>
</organism>
<accession>A0ABU1JHD1</accession>
<proteinExistence type="predicted"/>
<dbReference type="SUPFAM" id="SSF48452">
    <property type="entry name" value="TPR-like"/>
    <property type="match status" value="1"/>
</dbReference>
<dbReference type="Gene3D" id="1.25.40.10">
    <property type="entry name" value="Tetratricopeptide repeat domain"/>
    <property type="match status" value="1"/>
</dbReference>
<dbReference type="Proteomes" id="UP001262410">
    <property type="component" value="Unassembled WGS sequence"/>
</dbReference>
<evidence type="ECO:0000313" key="2">
    <source>
        <dbReference type="Proteomes" id="UP001262410"/>
    </source>
</evidence>
<sequence length="211" mass="23493">MADPCDWREVHSFWFPTDLADADHERLVKQLQWWMAGGATPELPRFLPTVEAARAGRLGHWCATPAGRLSLIIVLDQFTRGLFAGTPAAYGSDPDALRLAEEGLRMGDYDALFPWEKGFFLMPLTHAEGPGHRERLDRAVAESEKRLAAAPDHQKRIFDFALGQARGHRDVIARFGRFPHRNAVLGRPSTAEEAAYVAAGVFVHQRRPAAS</sequence>
<protein>
    <submittedName>
        <fullName evidence="1">Uncharacterized protein (DUF924 family)</fullName>
    </submittedName>
</protein>
<dbReference type="RefSeq" id="WP_309791971.1">
    <property type="nucleotide sequence ID" value="NZ_JAVDPW010000001.1"/>
</dbReference>
<reference evidence="1 2" key="1">
    <citation type="submission" date="2023-07" db="EMBL/GenBank/DDBJ databases">
        <title>Sorghum-associated microbial communities from plants grown in Nebraska, USA.</title>
        <authorList>
            <person name="Schachtman D."/>
        </authorList>
    </citation>
    <scope>NUCLEOTIDE SEQUENCE [LARGE SCALE GENOMIC DNA]</scope>
    <source>
        <strain evidence="1 2">584</strain>
    </source>
</reference>
<name>A0ABU1JHD1_9PROT</name>
<dbReference type="InterPro" id="IPR010323">
    <property type="entry name" value="DUF924"/>
</dbReference>
<comment type="caution">
    <text evidence="1">The sequence shown here is derived from an EMBL/GenBank/DDBJ whole genome shotgun (WGS) entry which is preliminary data.</text>
</comment>
<evidence type="ECO:0000313" key="1">
    <source>
        <dbReference type="EMBL" id="MDR6288033.1"/>
    </source>
</evidence>
<dbReference type="EMBL" id="JAVDPW010000001">
    <property type="protein sequence ID" value="MDR6288033.1"/>
    <property type="molecule type" value="Genomic_DNA"/>
</dbReference>
<keyword evidence="2" id="KW-1185">Reference proteome</keyword>
<dbReference type="Pfam" id="PF06041">
    <property type="entry name" value="DUF924"/>
    <property type="match status" value="1"/>
</dbReference>